<gene>
    <name evidence="1" type="ORF">T265_11533</name>
</gene>
<reference evidence="1 2" key="1">
    <citation type="submission" date="2013-11" db="EMBL/GenBank/DDBJ databases">
        <title>Opisthorchis viverrini - life in the bile duct.</title>
        <authorList>
            <person name="Young N.D."/>
            <person name="Nagarajan N."/>
            <person name="Lin S.J."/>
            <person name="Korhonen P.K."/>
            <person name="Jex A.R."/>
            <person name="Hall R.S."/>
            <person name="Safavi-Hemami H."/>
            <person name="Kaewkong W."/>
            <person name="Bertrand D."/>
            <person name="Gao S."/>
            <person name="Seet Q."/>
            <person name="Wongkham S."/>
            <person name="Teh B.T."/>
            <person name="Wongkham C."/>
            <person name="Intapan P.M."/>
            <person name="Maleewong W."/>
            <person name="Yang X."/>
            <person name="Hu M."/>
            <person name="Wang Z."/>
            <person name="Hofmann A."/>
            <person name="Sternberg P.W."/>
            <person name="Tan P."/>
            <person name="Wang J."/>
            <person name="Gasser R.B."/>
        </authorList>
    </citation>
    <scope>NUCLEOTIDE SEQUENCE [LARGE SCALE GENOMIC DNA]</scope>
</reference>
<dbReference type="Proteomes" id="UP000054324">
    <property type="component" value="Unassembled WGS sequence"/>
</dbReference>
<name>A0A074Z2P5_OPIVI</name>
<protein>
    <submittedName>
        <fullName evidence="1">Uncharacterized protein</fullName>
    </submittedName>
</protein>
<dbReference type="CTD" id="20325701"/>
<evidence type="ECO:0000313" key="1">
    <source>
        <dbReference type="EMBL" id="KER19782.1"/>
    </source>
</evidence>
<evidence type="ECO:0000313" key="2">
    <source>
        <dbReference type="Proteomes" id="UP000054324"/>
    </source>
</evidence>
<dbReference type="KEGG" id="ovi:T265_11533"/>
<feature type="non-terminal residue" evidence="1">
    <location>
        <position position="92"/>
    </location>
</feature>
<sequence length="92" mass="10115">WHSHCSCQQKACLVVHQPTSILPHIGIKVSNVMPHLAPRKRSVVSRTAIAQPLLTCGSASNISHTCAMPSQTRVICLLCTTLWRSVRRPAVH</sequence>
<dbReference type="EMBL" id="KL597140">
    <property type="protein sequence ID" value="KER19782.1"/>
    <property type="molecule type" value="Genomic_DNA"/>
</dbReference>
<dbReference type="AlphaFoldDB" id="A0A074Z2P5"/>
<accession>A0A074Z2P5</accession>
<keyword evidence="2" id="KW-1185">Reference proteome</keyword>
<dbReference type="RefSeq" id="XP_009176476.1">
    <property type="nucleotide sequence ID" value="XM_009178212.1"/>
</dbReference>
<proteinExistence type="predicted"/>
<feature type="non-terminal residue" evidence="1">
    <location>
        <position position="1"/>
    </location>
</feature>
<dbReference type="GeneID" id="20325701"/>
<organism evidence="1 2">
    <name type="scientific">Opisthorchis viverrini</name>
    <name type="common">Southeast Asian liver fluke</name>
    <dbReference type="NCBI Taxonomy" id="6198"/>
    <lineage>
        <taxon>Eukaryota</taxon>
        <taxon>Metazoa</taxon>
        <taxon>Spiralia</taxon>
        <taxon>Lophotrochozoa</taxon>
        <taxon>Platyhelminthes</taxon>
        <taxon>Trematoda</taxon>
        <taxon>Digenea</taxon>
        <taxon>Opisthorchiida</taxon>
        <taxon>Opisthorchiata</taxon>
        <taxon>Opisthorchiidae</taxon>
        <taxon>Opisthorchis</taxon>
    </lineage>
</organism>